<evidence type="ECO:0000313" key="1">
    <source>
        <dbReference type="EMBL" id="KCW61681.1"/>
    </source>
</evidence>
<organism evidence="1">
    <name type="scientific">Eucalyptus grandis</name>
    <name type="common">Flooded gum</name>
    <dbReference type="NCBI Taxonomy" id="71139"/>
    <lineage>
        <taxon>Eukaryota</taxon>
        <taxon>Viridiplantae</taxon>
        <taxon>Streptophyta</taxon>
        <taxon>Embryophyta</taxon>
        <taxon>Tracheophyta</taxon>
        <taxon>Spermatophyta</taxon>
        <taxon>Magnoliopsida</taxon>
        <taxon>eudicotyledons</taxon>
        <taxon>Gunneridae</taxon>
        <taxon>Pentapetalae</taxon>
        <taxon>rosids</taxon>
        <taxon>malvids</taxon>
        <taxon>Myrtales</taxon>
        <taxon>Myrtaceae</taxon>
        <taxon>Myrtoideae</taxon>
        <taxon>Eucalypteae</taxon>
        <taxon>Eucalyptus</taxon>
    </lineage>
</organism>
<proteinExistence type="predicted"/>
<reference evidence="1" key="1">
    <citation type="submission" date="2013-07" db="EMBL/GenBank/DDBJ databases">
        <title>The genome of Eucalyptus grandis.</title>
        <authorList>
            <person name="Schmutz J."/>
            <person name="Hayes R."/>
            <person name="Myburg A."/>
            <person name="Tuskan G."/>
            <person name="Grattapaglia D."/>
            <person name="Rokhsar D.S."/>
        </authorList>
    </citation>
    <scope>NUCLEOTIDE SEQUENCE</scope>
    <source>
        <tissue evidence="1">Leaf extractions</tissue>
    </source>
</reference>
<gene>
    <name evidence="1" type="ORF">EUGRSUZ_H04412</name>
</gene>
<dbReference type="InParanoid" id="A0A059B6Z2"/>
<accession>A0A059B6Z2</accession>
<dbReference type="Gramene" id="KCW61681">
    <property type="protein sequence ID" value="KCW61681"/>
    <property type="gene ID" value="EUGRSUZ_H04412"/>
</dbReference>
<dbReference type="AlphaFoldDB" id="A0A059B6Z2"/>
<sequence length="68" mass="7679">MLFTNDYVWPRQRAFTLNVMHKAQTILTTTTNYQGSNAGISCRGECNALCTVLSNKLRYGSASRFLSR</sequence>
<name>A0A059B6Z2_EUCGR</name>
<dbReference type="EMBL" id="KK198760">
    <property type="protein sequence ID" value="KCW61681.1"/>
    <property type="molecule type" value="Genomic_DNA"/>
</dbReference>
<protein>
    <submittedName>
        <fullName evidence="1">Uncharacterized protein</fullName>
    </submittedName>
</protein>